<organism evidence="1 2">
    <name type="scientific">Sphingobacterium pedocola</name>
    <dbReference type="NCBI Taxonomy" id="2082722"/>
    <lineage>
        <taxon>Bacteria</taxon>
        <taxon>Pseudomonadati</taxon>
        <taxon>Bacteroidota</taxon>
        <taxon>Sphingobacteriia</taxon>
        <taxon>Sphingobacteriales</taxon>
        <taxon>Sphingobacteriaceae</taxon>
        <taxon>Sphingobacterium</taxon>
    </lineage>
</organism>
<dbReference type="Proteomes" id="UP000618319">
    <property type="component" value="Unassembled WGS sequence"/>
</dbReference>
<sequence length="268" mass="31925">MKIHALIYLLLPIICFTSCRVSQYEKKNIGDYYSEKNIRGIFMEYKTIDSIDFTYYNKKTTDLIVYGDLDSSNFSNLKHNKRKHYYNLEFEGDLLYLQRKYPLLYDFILNENLKEYIPKDLNHFGLVVSEESSRVRDVVAYYSSTAKLKKTQEFTDYLNAKYSDTIMPTKDSILIVQAVLDAEGTIKEKFLLHGEEGRFYEFVFGPDEKHEKYMIFFRFFNSYRKISIADIYVRLNPDRTFSVSSTGRGRVLRIKNYKEDPKNPLMYW</sequence>
<evidence type="ECO:0000313" key="2">
    <source>
        <dbReference type="Proteomes" id="UP000618319"/>
    </source>
</evidence>
<name>A0ABR9T7U9_9SPHI</name>
<proteinExistence type="predicted"/>
<dbReference type="EMBL" id="PSKQ01000021">
    <property type="protein sequence ID" value="MBE8721375.1"/>
    <property type="molecule type" value="Genomic_DNA"/>
</dbReference>
<accession>A0ABR9T7U9</accession>
<comment type="caution">
    <text evidence="1">The sequence shown here is derived from an EMBL/GenBank/DDBJ whole genome shotgun (WGS) entry which is preliminary data.</text>
</comment>
<evidence type="ECO:0000313" key="1">
    <source>
        <dbReference type="EMBL" id="MBE8721375.1"/>
    </source>
</evidence>
<reference evidence="1 2" key="1">
    <citation type="submission" date="2018-02" db="EMBL/GenBank/DDBJ databases">
        <title>Sphingobacterium KA21.</title>
        <authorList>
            <person name="Vasarhelyi B.M."/>
            <person name="Deshmukh S."/>
            <person name="Balint B."/>
            <person name="Kukolya J."/>
        </authorList>
    </citation>
    <scope>NUCLEOTIDE SEQUENCE [LARGE SCALE GENOMIC DNA]</scope>
    <source>
        <strain evidence="1 2">Ka21</strain>
    </source>
</reference>
<gene>
    <name evidence="1" type="ORF">C4F40_11645</name>
</gene>
<keyword evidence="2" id="KW-1185">Reference proteome</keyword>
<protein>
    <submittedName>
        <fullName evidence="1">Uncharacterized protein</fullName>
    </submittedName>
</protein>